<proteinExistence type="inferred from homology"/>
<accession>M1PDY6</accession>
<dbReference type="KEGG" id="dsf:UWK_01354"/>
<feature type="domain" description="STAS" evidence="3">
    <location>
        <begin position="44"/>
        <end position="114"/>
    </location>
</feature>
<dbReference type="Proteomes" id="UP000011721">
    <property type="component" value="Chromosome"/>
</dbReference>
<dbReference type="EMBL" id="CP003985">
    <property type="protein sequence ID" value="AGF77915.1"/>
    <property type="molecule type" value="Genomic_DNA"/>
</dbReference>
<dbReference type="GO" id="GO:0043856">
    <property type="term" value="F:anti-sigma factor antagonist activity"/>
    <property type="evidence" value="ECO:0007669"/>
    <property type="project" value="InterPro"/>
</dbReference>
<dbReference type="eggNOG" id="COG1366">
    <property type="taxonomic scope" value="Bacteria"/>
</dbReference>
<dbReference type="InterPro" id="IPR036513">
    <property type="entry name" value="STAS_dom_sf"/>
</dbReference>
<evidence type="ECO:0000259" key="3">
    <source>
        <dbReference type="PROSITE" id="PS50801"/>
    </source>
</evidence>
<dbReference type="OrthoDB" id="9796076at2"/>
<dbReference type="STRING" id="1167006.UWK_01354"/>
<keyword evidence="5" id="KW-1185">Reference proteome</keyword>
<dbReference type="Gene3D" id="3.30.750.24">
    <property type="entry name" value="STAS domain"/>
    <property type="match status" value="1"/>
</dbReference>
<dbReference type="AlphaFoldDB" id="M1PDY6"/>
<dbReference type="Pfam" id="PF01740">
    <property type="entry name" value="STAS"/>
    <property type="match status" value="1"/>
</dbReference>
<dbReference type="CDD" id="cd07043">
    <property type="entry name" value="STAS_anti-anti-sigma_factors"/>
    <property type="match status" value="1"/>
</dbReference>
<evidence type="ECO:0000313" key="4">
    <source>
        <dbReference type="EMBL" id="AGF77915.1"/>
    </source>
</evidence>
<dbReference type="PROSITE" id="PS50801">
    <property type="entry name" value="STAS"/>
    <property type="match status" value="1"/>
</dbReference>
<dbReference type="InterPro" id="IPR003658">
    <property type="entry name" value="Anti-sigma_ant"/>
</dbReference>
<dbReference type="RefSeq" id="WP_015403606.1">
    <property type="nucleotide sequence ID" value="NC_020304.1"/>
</dbReference>
<dbReference type="NCBIfam" id="TIGR00377">
    <property type="entry name" value="ant_ant_sig"/>
    <property type="match status" value="1"/>
</dbReference>
<sequence>MKIESRTNGSVLIATILEERFDATCAPDFIVVMKEWIAAGNIQIILDFGHVDFMDSTALGVVIKSFKWLRQADNGNGELGLCSVNDKIMSLLQLTRMDRVFLVFPDSQEAIKTITESR</sequence>
<dbReference type="PANTHER" id="PTHR33495:SF2">
    <property type="entry name" value="ANTI-SIGMA FACTOR ANTAGONIST TM_1081-RELATED"/>
    <property type="match status" value="1"/>
</dbReference>
<dbReference type="InterPro" id="IPR002645">
    <property type="entry name" value="STAS_dom"/>
</dbReference>
<evidence type="ECO:0000256" key="1">
    <source>
        <dbReference type="ARBA" id="ARBA00009013"/>
    </source>
</evidence>
<evidence type="ECO:0000256" key="2">
    <source>
        <dbReference type="RuleBase" id="RU003749"/>
    </source>
</evidence>
<comment type="similarity">
    <text evidence="1 2">Belongs to the anti-sigma-factor antagonist family.</text>
</comment>
<reference evidence="5" key="1">
    <citation type="journal article" date="2013" name="Stand. Genomic Sci.">
        <title>Complete genome sequence of Desulfocapsa sulfexigens, a marine deltaproteobacterium specialized in disproportionating inorganic sulfur compounds.</title>
        <authorList>
            <person name="Finster K.W."/>
            <person name="Kjeldsen K.U."/>
            <person name="Kube M."/>
            <person name="Reinhardt R."/>
            <person name="Mussmann M."/>
            <person name="Amann R."/>
            <person name="Schreiber L."/>
        </authorList>
    </citation>
    <scope>NUCLEOTIDE SEQUENCE [LARGE SCALE GENOMIC DNA]</scope>
    <source>
        <strain evidence="5">DSM 10523 / SB164P1</strain>
    </source>
</reference>
<dbReference type="PANTHER" id="PTHR33495">
    <property type="entry name" value="ANTI-SIGMA FACTOR ANTAGONIST TM_1081-RELATED-RELATED"/>
    <property type="match status" value="1"/>
</dbReference>
<dbReference type="HOGENOM" id="CLU_115403_6_1_7"/>
<evidence type="ECO:0000313" key="5">
    <source>
        <dbReference type="Proteomes" id="UP000011721"/>
    </source>
</evidence>
<organism evidence="4 5">
    <name type="scientific">Desulfocapsa sulfexigens (strain DSM 10523 / SB164P1)</name>
    <dbReference type="NCBI Taxonomy" id="1167006"/>
    <lineage>
        <taxon>Bacteria</taxon>
        <taxon>Pseudomonadati</taxon>
        <taxon>Thermodesulfobacteriota</taxon>
        <taxon>Desulfobulbia</taxon>
        <taxon>Desulfobulbales</taxon>
        <taxon>Desulfocapsaceae</taxon>
        <taxon>Desulfocapsa</taxon>
    </lineage>
</organism>
<gene>
    <name evidence="4" type="ordered locus">UWK_01354</name>
</gene>
<name>M1PDY6_DESSD</name>
<protein>
    <recommendedName>
        <fullName evidence="2">Anti-sigma factor antagonist</fullName>
    </recommendedName>
</protein>
<dbReference type="SUPFAM" id="SSF52091">
    <property type="entry name" value="SpoIIaa-like"/>
    <property type="match status" value="1"/>
</dbReference>